<dbReference type="AlphaFoldDB" id="A0A4Y2B1Q1"/>
<protein>
    <submittedName>
        <fullName evidence="1">Uncharacterized protein</fullName>
    </submittedName>
</protein>
<comment type="caution">
    <text evidence="1">The sequence shown here is derived from an EMBL/GenBank/DDBJ whole genome shotgun (WGS) entry which is preliminary data.</text>
</comment>
<name>A0A4Y2B1Q1_ARAVE</name>
<organism evidence="1 2">
    <name type="scientific">Araneus ventricosus</name>
    <name type="common">Orbweaver spider</name>
    <name type="synonym">Epeira ventricosa</name>
    <dbReference type="NCBI Taxonomy" id="182803"/>
    <lineage>
        <taxon>Eukaryota</taxon>
        <taxon>Metazoa</taxon>
        <taxon>Ecdysozoa</taxon>
        <taxon>Arthropoda</taxon>
        <taxon>Chelicerata</taxon>
        <taxon>Arachnida</taxon>
        <taxon>Araneae</taxon>
        <taxon>Araneomorphae</taxon>
        <taxon>Entelegynae</taxon>
        <taxon>Araneoidea</taxon>
        <taxon>Araneidae</taxon>
        <taxon>Araneus</taxon>
    </lineage>
</organism>
<reference evidence="1 2" key="1">
    <citation type="journal article" date="2019" name="Sci. Rep.">
        <title>Orb-weaving spider Araneus ventricosus genome elucidates the spidroin gene catalogue.</title>
        <authorList>
            <person name="Kono N."/>
            <person name="Nakamura H."/>
            <person name="Ohtoshi R."/>
            <person name="Moran D.A.P."/>
            <person name="Shinohara A."/>
            <person name="Yoshida Y."/>
            <person name="Fujiwara M."/>
            <person name="Mori M."/>
            <person name="Tomita M."/>
            <person name="Arakawa K."/>
        </authorList>
    </citation>
    <scope>NUCLEOTIDE SEQUENCE [LARGE SCALE GENOMIC DNA]</scope>
</reference>
<sequence length="118" mass="13606">MNSPDVRRQSMVLYNLHSYLKELVSSKPNATVKKLFLQMQKVTADPHGVFYRTVLQICAEADMTAAAEVLNNIPVFESPKKKIRQQNLLQNWMILTKASYAKLSKSFMTEVNTQQWQN</sequence>
<evidence type="ECO:0000313" key="2">
    <source>
        <dbReference type="Proteomes" id="UP000499080"/>
    </source>
</evidence>
<accession>A0A4Y2B1Q1</accession>
<keyword evidence="2" id="KW-1185">Reference proteome</keyword>
<dbReference type="Proteomes" id="UP000499080">
    <property type="component" value="Unassembled WGS sequence"/>
</dbReference>
<dbReference type="EMBL" id="BGPR01000046">
    <property type="protein sequence ID" value="GBL86013.1"/>
    <property type="molecule type" value="Genomic_DNA"/>
</dbReference>
<proteinExistence type="predicted"/>
<dbReference type="OrthoDB" id="6624942at2759"/>
<gene>
    <name evidence="1" type="ORF">AVEN_89072_1</name>
</gene>
<evidence type="ECO:0000313" key="1">
    <source>
        <dbReference type="EMBL" id="GBL86013.1"/>
    </source>
</evidence>